<feature type="transmembrane region" description="Helical" evidence="3">
    <location>
        <begin position="103"/>
        <end position="123"/>
    </location>
</feature>
<evidence type="ECO:0000256" key="1">
    <source>
        <dbReference type="ARBA" id="ARBA00004141"/>
    </source>
</evidence>
<feature type="transmembrane region" description="Helical" evidence="3">
    <location>
        <begin position="75"/>
        <end position="97"/>
    </location>
</feature>
<evidence type="ECO:0000313" key="5">
    <source>
        <dbReference type="EMBL" id="BAB60530.1"/>
    </source>
</evidence>
<keyword evidence="3" id="KW-0472">Membrane</keyword>
<dbReference type="GO" id="GO:0005351">
    <property type="term" value="F:carbohydrate:proton symporter activity"/>
    <property type="evidence" value="ECO:0007669"/>
    <property type="project" value="TreeGrafter"/>
</dbReference>
<comment type="subcellular location">
    <subcellularLocation>
        <location evidence="1">Membrane</location>
        <topology evidence="1">Multi-pass membrane protein</topology>
    </subcellularLocation>
</comment>
<dbReference type="PROSITE" id="PS50850">
    <property type="entry name" value="MFS"/>
    <property type="match status" value="1"/>
</dbReference>
<dbReference type="SUPFAM" id="SSF103473">
    <property type="entry name" value="MFS general substrate transporter"/>
    <property type="match status" value="1"/>
</dbReference>
<dbReference type="Proteomes" id="UP000001017">
    <property type="component" value="Chromosome"/>
</dbReference>
<protein>
    <submittedName>
        <fullName evidence="5">TVG1434253 protein</fullName>
    </submittedName>
</protein>
<proteinExistence type="inferred from homology"/>
<reference evidence="5 6" key="1">
    <citation type="journal article" date="1999" name="Proc. Jpn. Acad.">
        <title>Determination of the complete genomic DNA sequence of Thermoplasma volvanium GSS1.</title>
        <authorList>
            <person name="Kawashima T."/>
            <person name="Yamamoto Y."/>
            <person name="Aramaki H."/>
            <person name="Nunoshiba T."/>
            <person name="Kawamoto T."/>
            <person name="Watanabe K."/>
            <person name="Yamazaki M."/>
            <person name="Kanehori K."/>
            <person name="Amano N."/>
            <person name="Ohya Y."/>
            <person name="Makino K."/>
            <person name="Suzuki M."/>
        </authorList>
    </citation>
    <scope>NUCLEOTIDE SEQUENCE [LARGE SCALE GENOMIC DNA]</scope>
    <source>
        <strain evidence="6">ATCC 51530 / DSM 4299 / JCM 9571 / NBRC 15438 / GSS1</strain>
    </source>
</reference>
<dbReference type="InterPro" id="IPR011701">
    <property type="entry name" value="MFS"/>
</dbReference>
<dbReference type="PANTHER" id="PTHR48022">
    <property type="entry name" value="PLASTIDIC GLUCOSE TRANSPORTER 4"/>
    <property type="match status" value="1"/>
</dbReference>
<evidence type="ECO:0000259" key="4">
    <source>
        <dbReference type="PROSITE" id="PS50850"/>
    </source>
</evidence>
<keyword evidence="3" id="KW-0812">Transmembrane</keyword>
<dbReference type="Gene3D" id="1.20.1250.20">
    <property type="entry name" value="MFS general substrate transporter like domains"/>
    <property type="match status" value="1"/>
</dbReference>
<dbReference type="EMBL" id="BA000011">
    <property type="protein sequence ID" value="BAB60530.1"/>
    <property type="molecule type" value="Genomic_DNA"/>
</dbReference>
<dbReference type="InterPro" id="IPR020846">
    <property type="entry name" value="MFS_dom"/>
</dbReference>
<keyword evidence="3" id="KW-1133">Transmembrane helix</keyword>
<dbReference type="STRING" id="273116.gene:9382196"/>
<reference evidence="5 6" key="2">
    <citation type="journal article" date="2000" name="Proc. Natl. Acad. Sci. U.S.A.">
        <title>Archaeal adaptation to higher temperatures revealed by genomic sequence of Thermoplasma volcanium.</title>
        <authorList>
            <person name="Kawashima T."/>
            <person name="Amano N."/>
            <person name="Koike H."/>
            <person name="Makino S."/>
            <person name="Higuchi S."/>
            <person name="Kawashima-Ohya Y."/>
            <person name="Watanabe K."/>
            <person name="Yamazaki M."/>
            <person name="Kanehori K."/>
            <person name="Kawamoto T."/>
            <person name="Nunoshiba T."/>
            <person name="Yamamoto Y."/>
            <person name="Aramaki H."/>
            <person name="Makino K."/>
            <person name="Suzuki M."/>
        </authorList>
    </citation>
    <scope>NUCLEOTIDE SEQUENCE [LARGE SCALE GENOMIC DNA]</scope>
    <source>
        <strain evidence="6">ATCC 51530 / DSM 4299 / JCM 9571 / NBRC 15438 / GSS1</strain>
    </source>
</reference>
<name>Q978M7_THEVO</name>
<evidence type="ECO:0000256" key="2">
    <source>
        <dbReference type="ARBA" id="ARBA00010992"/>
    </source>
</evidence>
<comment type="similarity">
    <text evidence="2">Belongs to the major facilitator superfamily. Sugar transporter (TC 2.A.1.1) family.</text>
</comment>
<dbReference type="InterPro" id="IPR050360">
    <property type="entry name" value="MFS_Sugar_Transporters"/>
</dbReference>
<gene>
    <name evidence="5" type="ORF">TVG1434253</name>
</gene>
<evidence type="ECO:0000313" key="6">
    <source>
        <dbReference type="Proteomes" id="UP000001017"/>
    </source>
</evidence>
<feature type="transmembrane region" description="Helical" evidence="3">
    <location>
        <begin position="17"/>
        <end position="35"/>
    </location>
</feature>
<sequence>MGALIMIFTADHFERKYVIFADTVVWFIGLFLFSIKIGTTIFIGSFLASMALGMYLQVAYTYTAENYPTRARSSGFALTDGIGHVGGALGALLLPVIVSAYSFSFGFKFIAITGLIAGILALFGPKSSKLTLEEISA</sequence>
<keyword evidence="6" id="KW-1185">Reference proteome</keyword>
<dbReference type="Pfam" id="PF07690">
    <property type="entry name" value="MFS_1"/>
    <property type="match status" value="1"/>
</dbReference>
<dbReference type="PANTHER" id="PTHR48022:SF2">
    <property type="entry name" value="PLASTIDIC GLUCOSE TRANSPORTER 4"/>
    <property type="match status" value="1"/>
</dbReference>
<dbReference type="KEGG" id="tvo:TVG1434253"/>
<dbReference type="HOGENOM" id="CLU_1860802_0_0_2"/>
<dbReference type="eggNOG" id="arCOG02687">
    <property type="taxonomic scope" value="Archaea"/>
</dbReference>
<dbReference type="PaxDb" id="273116-14325627"/>
<organism evidence="5 6">
    <name type="scientific">Thermoplasma volcanium (strain ATCC 51530 / DSM 4299 / JCM 9571 / NBRC 15438 / GSS1)</name>
    <dbReference type="NCBI Taxonomy" id="273116"/>
    <lineage>
        <taxon>Archaea</taxon>
        <taxon>Methanobacteriati</taxon>
        <taxon>Thermoplasmatota</taxon>
        <taxon>Thermoplasmata</taxon>
        <taxon>Thermoplasmatales</taxon>
        <taxon>Thermoplasmataceae</taxon>
        <taxon>Thermoplasma</taxon>
    </lineage>
</organism>
<evidence type="ECO:0000256" key="3">
    <source>
        <dbReference type="SAM" id="Phobius"/>
    </source>
</evidence>
<accession>Q978M7</accession>
<dbReference type="GO" id="GO:0016020">
    <property type="term" value="C:membrane"/>
    <property type="evidence" value="ECO:0007669"/>
    <property type="project" value="UniProtKB-SubCell"/>
</dbReference>
<dbReference type="InterPro" id="IPR036259">
    <property type="entry name" value="MFS_trans_sf"/>
</dbReference>
<feature type="domain" description="Major facilitator superfamily (MFS) profile" evidence="4">
    <location>
        <begin position="1"/>
        <end position="129"/>
    </location>
</feature>
<dbReference type="AlphaFoldDB" id="Q978M7"/>